<comment type="caution">
    <text evidence="9">The sequence shown here is derived from an EMBL/GenBank/DDBJ whole genome shotgun (WGS) entry which is preliminary data.</text>
</comment>
<evidence type="ECO:0000256" key="6">
    <source>
        <dbReference type="SAM" id="Coils"/>
    </source>
</evidence>
<reference evidence="9 10" key="1">
    <citation type="submission" date="2024-05" db="EMBL/GenBank/DDBJ databases">
        <title>A draft genome resource for the thread blight pathogen Marasmius tenuissimus strain MS-2.</title>
        <authorList>
            <person name="Yulfo-Soto G.E."/>
            <person name="Baruah I.K."/>
            <person name="Amoako-Attah I."/>
            <person name="Bukari Y."/>
            <person name="Meinhardt L.W."/>
            <person name="Bailey B.A."/>
            <person name="Cohen S.P."/>
        </authorList>
    </citation>
    <scope>NUCLEOTIDE SEQUENCE [LARGE SCALE GENOMIC DNA]</scope>
    <source>
        <strain evidence="9 10">MS-2</strain>
    </source>
</reference>
<evidence type="ECO:0000313" key="10">
    <source>
        <dbReference type="Proteomes" id="UP001437256"/>
    </source>
</evidence>
<dbReference type="SMART" id="SM00353">
    <property type="entry name" value="HLH"/>
    <property type="match status" value="1"/>
</dbReference>
<proteinExistence type="predicted"/>
<feature type="region of interest" description="Disordered" evidence="7">
    <location>
        <begin position="1"/>
        <end position="42"/>
    </location>
</feature>
<dbReference type="EMBL" id="JBBXMP010000138">
    <property type="protein sequence ID" value="KAL0061349.1"/>
    <property type="molecule type" value="Genomic_DNA"/>
</dbReference>
<feature type="region of interest" description="Disordered" evidence="7">
    <location>
        <begin position="162"/>
        <end position="183"/>
    </location>
</feature>
<organism evidence="9 10">
    <name type="scientific">Marasmius tenuissimus</name>
    <dbReference type="NCBI Taxonomy" id="585030"/>
    <lineage>
        <taxon>Eukaryota</taxon>
        <taxon>Fungi</taxon>
        <taxon>Dikarya</taxon>
        <taxon>Basidiomycota</taxon>
        <taxon>Agaricomycotina</taxon>
        <taxon>Agaricomycetes</taxon>
        <taxon>Agaricomycetidae</taxon>
        <taxon>Agaricales</taxon>
        <taxon>Marasmiineae</taxon>
        <taxon>Marasmiaceae</taxon>
        <taxon>Marasmius</taxon>
    </lineage>
</organism>
<sequence>MSPHSTKRSQESPNHRTAQNKYDSIEPIKKRATPSLADRRATHTAVEKIRRDALNKRIQTLASLVPIPSGTRTSKYRIVNSTIAHLRASRNHRVLAARELSALETEANLLRDEVNRWRVRAGRTPMRAERRSASFKSVVSGEMEVDYGTGVEIDFLEWEPKSKEDEVGEVEEDKDVHDHVDSGYEGDGLDTSFSFSATDSDSQLSPISPINPPPTPFSLFPFFLPDDNCRRETGFGSRSRPESGENLFRYYQTNLWNSPISSQRFAISQRDIRLIH</sequence>
<evidence type="ECO:0000256" key="1">
    <source>
        <dbReference type="ARBA" id="ARBA00023015"/>
    </source>
</evidence>
<dbReference type="SUPFAM" id="SSF47459">
    <property type="entry name" value="HLH, helix-loop-helix DNA-binding domain"/>
    <property type="match status" value="1"/>
</dbReference>
<dbReference type="PANTHER" id="PTHR10328:SF3">
    <property type="entry name" value="PROTEIN MAX"/>
    <property type="match status" value="1"/>
</dbReference>
<feature type="coiled-coil region" evidence="6">
    <location>
        <begin position="93"/>
        <end position="120"/>
    </location>
</feature>
<dbReference type="Pfam" id="PF00010">
    <property type="entry name" value="HLH"/>
    <property type="match status" value="1"/>
</dbReference>
<dbReference type="InterPro" id="IPR036638">
    <property type="entry name" value="HLH_DNA-bd_sf"/>
</dbReference>
<keyword evidence="10" id="KW-1185">Reference proteome</keyword>
<dbReference type="PROSITE" id="PS50888">
    <property type="entry name" value="BHLH"/>
    <property type="match status" value="1"/>
</dbReference>
<feature type="domain" description="BHLH" evidence="8">
    <location>
        <begin position="38"/>
        <end position="89"/>
    </location>
</feature>
<dbReference type="PANTHER" id="PTHR10328">
    <property type="entry name" value="PROTEIN MAX MYC-ASSOCIATED FACTOR X"/>
    <property type="match status" value="1"/>
</dbReference>
<evidence type="ECO:0000256" key="7">
    <source>
        <dbReference type="SAM" id="MobiDB-lite"/>
    </source>
</evidence>
<accession>A0ABR2ZK48</accession>
<evidence type="ECO:0000256" key="4">
    <source>
        <dbReference type="ARBA" id="ARBA00023163"/>
    </source>
</evidence>
<name>A0ABR2ZK48_9AGAR</name>
<keyword evidence="2" id="KW-0238">DNA-binding</keyword>
<evidence type="ECO:0000259" key="8">
    <source>
        <dbReference type="PROSITE" id="PS50888"/>
    </source>
</evidence>
<keyword evidence="5" id="KW-0539">Nucleus</keyword>
<gene>
    <name evidence="9" type="ORF">AAF712_011807</name>
</gene>
<evidence type="ECO:0000256" key="2">
    <source>
        <dbReference type="ARBA" id="ARBA00023125"/>
    </source>
</evidence>
<protein>
    <recommendedName>
        <fullName evidence="8">BHLH domain-containing protein</fullName>
    </recommendedName>
</protein>
<keyword evidence="6" id="KW-0175">Coiled coil</keyword>
<dbReference type="Gene3D" id="4.10.280.10">
    <property type="entry name" value="Helix-loop-helix DNA-binding domain"/>
    <property type="match status" value="1"/>
</dbReference>
<dbReference type="CDD" id="cd00083">
    <property type="entry name" value="bHLH_SF"/>
    <property type="match status" value="1"/>
</dbReference>
<evidence type="ECO:0000313" key="9">
    <source>
        <dbReference type="EMBL" id="KAL0061349.1"/>
    </source>
</evidence>
<keyword evidence="1" id="KW-0805">Transcription regulation</keyword>
<evidence type="ECO:0000256" key="5">
    <source>
        <dbReference type="ARBA" id="ARBA00023242"/>
    </source>
</evidence>
<keyword evidence="3" id="KW-0010">Activator</keyword>
<evidence type="ECO:0000256" key="3">
    <source>
        <dbReference type="ARBA" id="ARBA00023159"/>
    </source>
</evidence>
<dbReference type="InterPro" id="IPR011598">
    <property type="entry name" value="bHLH_dom"/>
</dbReference>
<keyword evidence="4" id="KW-0804">Transcription</keyword>
<dbReference type="Proteomes" id="UP001437256">
    <property type="component" value="Unassembled WGS sequence"/>
</dbReference>